<gene>
    <name evidence="1" type="ORF">Sradi_5289200</name>
</gene>
<accession>A0AAW2LPG7</accession>
<protein>
    <submittedName>
        <fullName evidence="1">Uncharacterized protein</fullName>
    </submittedName>
</protein>
<organism evidence="1">
    <name type="scientific">Sesamum radiatum</name>
    <name type="common">Black benniseed</name>
    <dbReference type="NCBI Taxonomy" id="300843"/>
    <lineage>
        <taxon>Eukaryota</taxon>
        <taxon>Viridiplantae</taxon>
        <taxon>Streptophyta</taxon>
        <taxon>Embryophyta</taxon>
        <taxon>Tracheophyta</taxon>
        <taxon>Spermatophyta</taxon>
        <taxon>Magnoliopsida</taxon>
        <taxon>eudicotyledons</taxon>
        <taxon>Gunneridae</taxon>
        <taxon>Pentapetalae</taxon>
        <taxon>asterids</taxon>
        <taxon>lamiids</taxon>
        <taxon>Lamiales</taxon>
        <taxon>Pedaliaceae</taxon>
        <taxon>Sesamum</taxon>
    </lineage>
</organism>
<name>A0AAW2LPG7_SESRA</name>
<reference evidence="1" key="2">
    <citation type="journal article" date="2024" name="Plant">
        <title>Genomic evolution and insights into agronomic trait innovations of Sesamum species.</title>
        <authorList>
            <person name="Miao H."/>
            <person name="Wang L."/>
            <person name="Qu L."/>
            <person name="Liu H."/>
            <person name="Sun Y."/>
            <person name="Le M."/>
            <person name="Wang Q."/>
            <person name="Wei S."/>
            <person name="Zheng Y."/>
            <person name="Lin W."/>
            <person name="Duan Y."/>
            <person name="Cao H."/>
            <person name="Xiong S."/>
            <person name="Wang X."/>
            <person name="Wei L."/>
            <person name="Li C."/>
            <person name="Ma Q."/>
            <person name="Ju M."/>
            <person name="Zhao R."/>
            <person name="Li G."/>
            <person name="Mu C."/>
            <person name="Tian Q."/>
            <person name="Mei H."/>
            <person name="Zhang T."/>
            <person name="Gao T."/>
            <person name="Zhang H."/>
        </authorList>
    </citation>
    <scope>NUCLEOTIDE SEQUENCE</scope>
    <source>
        <strain evidence="1">G02</strain>
    </source>
</reference>
<dbReference type="AlphaFoldDB" id="A0AAW2LPG7"/>
<sequence length="135" mass="16097">MWLRSERCEDVIRASWNAVDATNEAVWEKVKSCRVGLLQWERTDFGHVNKGIKETENQIAQQQQAILDTIAARDVRELQKQLEGYRSKEDVMWQQHRKTHWLCEQDRNTKFFHSIATTRKKHNAIMKLMDNSGRW</sequence>
<reference evidence="1" key="1">
    <citation type="submission" date="2020-06" db="EMBL/GenBank/DDBJ databases">
        <authorList>
            <person name="Li T."/>
            <person name="Hu X."/>
            <person name="Zhang T."/>
            <person name="Song X."/>
            <person name="Zhang H."/>
            <person name="Dai N."/>
            <person name="Sheng W."/>
            <person name="Hou X."/>
            <person name="Wei L."/>
        </authorList>
    </citation>
    <scope>NUCLEOTIDE SEQUENCE</scope>
    <source>
        <strain evidence="1">G02</strain>
        <tissue evidence="1">Leaf</tissue>
    </source>
</reference>
<dbReference type="EMBL" id="JACGWJ010000024">
    <property type="protein sequence ID" value="KAL0320277.1"/>
    <property type="molecule type" value="Genomic_DNA"/>
</dbReference>
<proteinExistence type="predicted"/>
<comment type="caution">
    <text evidence="1">The sequence shown here is derived from an EMBL/GenBank/DDBJ whole genome shotgun (WGS) entry which is preliminary data.</text>
</comment>
<evidence type="ECO:0000313" key="1">
    <source>
        <dbReference type="EMBL" id="KAL0320277.1"/>
    </source>
</evidence>